<keyword evidence="5" id="KW-0548">Nucleotidyltransferase</keyword>
<dbReference type="AlphaFoldDB" id="A0A832TC37"/>
<dbReference type="EC" id="2.7.7.6" evidence="2"/>
<dbReference type="Proteomes" id="UP000619545">
    <property type="component" value="Unassembled WGS sequence"/>
</dbReference>
<keyword evidence="6" id="KW-0238">DNA-binding</keyword>
<evidence type="ECO:0000256" key="6">
    <source>
        <dbReference type="ARBA" id="ARBA00023125"/>
    </source>
</evidence>
<evidence type="ECO:0000256" key="11">
    <source>
        <dbReference type="RuleBase" id="RU000434"/>
    </source>
</evidence>
<dbReference type="Pfam" id="PF04565">
    <property type="entry name" value="RNA_pol_Rpb2_3"/>
    <property type="match status" value="1"/>
</dbReference>
<sequence>MAEPVKSLSEEDYLALLEGYLRRNEELLGDVKTHPLIAHHFLSYHWLIDEGLQQLIEQMEPIEPEVEGASYRIEFERIEVGEPSSIEPDGARRKIYPMEARLRNMLYSAPLYAEIVMYEDGEEVERDNVYVGELPVMVRSKVCNTYGLSEEELIEVGEDPKDPGGYFIINGSERVLMSLEDIAPNRRVNEKIRERGVLDEVRSRVYSRGERYRGPVDVIDRKGRLVIDMPAVYRKFPVVILLRALGLTEEEIMEGVGPEFATIMAEQMRVLVKEEIGSQEDALEYIGRLSRPDESREERIKRGKEVLAKYFLPHIAEVDDLDDDEKLKEVFRKKADEVLKMVREVLELKYRRVKVKSVRDRDHYANKRIKLAGDLLYEAYEYAFQQLAREMRYQFERAYSRGREPTIRYIVRPDKVTDHIRSCMSTGTWRTGHYRPRTGVSQILERYTWMSTMSHLRRIRAATELGVGKWSIPKEARYLHPTHMGRLCPNETPEGANCGAIKNLALYAEVVHKDADEDEVIEILEEIGLETE</sequence>
<dbReference type="InterPro" id="IPR007644">
    <property type="entry name" value="RNA_pol_bsu_protrusion"/>
</dbReference>
<dbReference type="InterPro" id="IPR007642">
    <property type="entry name" value="RNA_pol_Rpb2_2"/>
</dbReference>
<comment type="subunit">
    <text evidence="9">Part of the RNA polymerase complex.</text>
</comment>
<evidence type="ECO:0000256" key="3">
    <source>
        <dbReference type="ARBA" id="ARBA00022478"/>
    </source>
</evidence>
<comment type="function">
    <text evidence="8">DNA-dependent RNA polymerase (RNAP) catalyzes the transcription of DNA into RNA using the four ribonucleoside triphosphates as substrates. The Rpo2 subunit (Rpo2N and Rpo2C in this organism) is implicated in DNA promoter recognition and in nucleotide binding.</text>
</comment>
<keyword evidence="4" id="KW-0808">Transferase</keyword>
<feature type="domain" description="RNA polymerase Rpb2" evidence="12">
    <location>
        <begin position="211"/>
        <end position="370"/>
    </location>
</feature>
<gene>
    <name evidence="15" type="ORF">HA336_02500</name>
</gene>
<evidence type="ECO:0000256" key="4">
    <source>
        <dbReference type="ARBA" id="ARBA00022679"/>
    </source>
</evidence>
<comment type="caution">
    <text evidence="15">The sequence shown here is derived from an EMBL/GenBank/DDBJ whole genome shotgun (WGS) entry which is preliminary data.</text>
</comment>
<evidence type="ECO:0000256" key="8">
    <source>
        <dbReference type="ARBA" id="ARBA00025096"/>
    </source>
</evidence>
<dbReference type="PANTHER" id="PTHR20856">
    <property type="entry name" value="DNA-DIRECTED RNA POLYMERASE I SUBUNIT 2"/>
    <property type="match status" value="1"/>
</dbReference>
<dbReference type="InterPro" id="IPR015712">
    <property type="entry name" value="DNA-dir_RNA_pol_su2"/>
</dbReference>
<dbReference type="GO" id="GO:0003677">
    <property type="term" value="F:DNA binding"/>
    <property type="evidence" value="ECO:0007669"/>
    <property type="project" value="UniProtKB-KW"/>
</dbReference>
<dbReference type="GeneID" id="1476788"/>
<evidence type="ECO:0000259" key="12">
    <source>
        <dbReference type="Pfam" id="PF04561"/>
    </source>
</evidence>
<dbReference type="SUPFAM" id="SSF64484">
    <property type="entry name" value="beta and beta-prime subunits of DNA dependent RNA-polymerase"/>
    <property type="match status" value="1"/>
</dbReference>
<comment type="catalytic activity">
    <reaction evidence="10">
        <text>RNA(n) + a ribonucleoside 5'-triphosphate = RNA(n+1) + diphosphate</text>
        <dbReference type="Rhea" id="RHEA:21248"/>
        <dbReference type="Rhea" id="RHEA-COMP:14527"/>
        <dbReference type="Rhea" id="RHEA-COMP:17342"/>
        <dbReference type="ChEBI" id="CHEBI:33019"/>
        <dbReference type="ChEBI" id="CHEBI:61557"/>
        <dbReference type="ChEBI" id="CHEBI:140395"/>
        <dbReference type="EC" id="2.7.7.6"/>
    </reaction>
</comment>
<organism evidence="15 16">
    <name type="scientific">Methanopyrus kandleri</name>
    <dbReference type="NCBI Taxonomy" id="2320"/>
    <lineage>
        <taxon>Archaea</taxon>
        <taxon>Methanobacteriati</taxon>
        <taxon>Methanobacteriota</taxon>
        <taxon>Methanomada group</taxon>
        <taxon>Methanopyri</taxon>
        <taxon>Methanopyrales</taxon>
        <taxon>Methanopyraceae</taxon>
        <taxon>Methanopyrus</taxon>
    </lineage>
</organism>
<protein>
    <recommendedName>
        <fullName evidence="2">DNA-directed RNA polymerase</fullName>
        <ecNumber evidence="2">2.7.7.6</ecNumber>
    </recommendedName>
</protein>
<dbReference type="RefSeq" id="WP_148679579.1">
    <property type="nucleotide sequence ID" value="NZ_DUJS01000002.1"/>
</dbReference>
<evidence type="ECO:0000259" key="13">
    <source>
        <dbReference type="Pfam" id="PF04563"/>
    </source>
</evidence>
<dbReference type="Pfam" id="PF04561">
    <property type="entry name" value="RNA_pol_Rpb2_2"/>
    <property type="match status" value="1"/>
</dbReference>
<comment type="subcellular location">
    <subcellularLocation>
        <location evidence="1">Cytoplasm</location>
    </subcellularLocation>
</comment>
<accession>A0A832TC37</accession>
<keyword evidence="7" id="KW-0804">Transcription</keyword>
<reference evidence="15" key="1">
    <citation type="journal article" date="2020" name="bioRxiv">
        <title>A rank-normalized archaeal taxonomy based on genome phylogeny resolves widespread incomplete and uneven classifications.</title>
        <authorList>
            <person name="Rinke C."/>
            <person name="Chuvochina M."/>
            <person name="Mussig A.J."/>
            <person name="Chaumeil P.-A."/>
            <person name="Waite D.W."/>
            <person name="Whitman W.B."/>
            <person name="Parks D.H."/>
            <person name="Hugenholtz P."/>
        </authorList>
    </citation>
    <scope>NUCLEOTIDE SEQUENCE</scope>
    <source>
        <strain evidence="15">UBA8853</strain>
    </source>
</reference>
<comment type="similarity">
    <text evidence="11">Belongs to the RNA polymerase beta chain family.</text>
</comment>
<dbReference type="Gene3D" id="3.90.1100.10">
    <property type="match status" value="2"/>
</dbReference>
<dbReference type="GO" id="GO:0006351">
    <property type="term" value="P:DNA-templated transcription"/>
    <property type="evidence" value="ECO:0007669"/>
    <property type="project" value="InterPro"/>
</dbReference>
<dbReference type="EMBL" id="DUJS01000002">
    <property type="protein sequence ID" value="HII70088.1"/>
    <property type="molecule type" value="Genomic_DNA"/>
</dbReference>
<evidence type="ECO:0000256" key="1">
    <source>
        <dbReference type="ARBA" id="ARBA00004496"/>
    </source>
</evidence>
<feature type="domain" description="RNA polymerase Rpb2" evidence="14">
    <location>
        <begin position="442"/>
        <end position="510"/>
    </location>
</feature>
<evidence type="ECO:0000256" key="5">
    <source>
        <dbReference type="ARBA" id="ARBA00022695"/>
    </source>
</evidence>
<evidence type="ECO:0000256" key="9">
    <source>
        <dbReference type="ARBA" id="ARBA00025838"/>
    </source>
</evidence>
<feature type="domain" description="RNA polymerase beta subunit protrusion" evidence="13">
    <location>
        <begin position="36"/>
        <end position="417"/>
    </location>
</feature>
<keyword evidence="3 15" id="KW-0240">DNA-directed RNA polymerase</keyword>
<dbReference type="Pfam" id="PF04563">
    <property type="entry name" value="RNA_pol_Rpb2_1"/>
    <property type="match status" value="1"/>
</dbReference>
<evidence type="ECO:0000259" key="14">
    <source>
        <dbReference type="Pfam" id="PF04565"/>
    </source>
</evidence>
<dbReference type="InterPro" id="IPR007645">
    <property type="entry name" value="RNA_pol_Rpb2_3"/>
</dbReference>
<dbReference type="GO" id="GO:0000428">
    <property type="term" value="C:DNA-directed RNA polymerase complex"/>
    <property type="evidence" value="ECO:0007669"/>
    <property type="project" value="UniProtKB-KW"/>
</dbReference>
<evidence type="ECO:0000256" key="2">
    <source>
        <dbReference type="ARBA" id="ARBA00012418"/>
    </source>
</evidence>
<dbReference type="GO" id="GO:0032549">
    <property type="term" value="F:ribonucleoside binding"/>
    <property type="evidence" value="ECO:0007669"/>
    <property type="project" value="InterPro"/>
</dbReference>
<dbReference type="NCBIfam" id="NF007175">
    <property type="entry name" value="PRK09606.1"/>
    <property type="match status" value="1"/>
</dbReference>
<name>A0A832TC37_9EURY</name>
<evidence type="ECO:0000313" key="16">
    <source>
        <dbReference type="Proteomes" id="UP000619545"/>
    </source>
</evidence>
<dbReference type="InterPro" id="IPR037034">
    <property type="entry name" value="RNA_pol_Rpb2_2_sf"/>
</dbReference>
<evidence type="ECO:0000256" key="7">
    <source>
        <dbReference type="ARBA" id="ARBA00023163"/>
    </source>
</evidence>
<dbReference type="GO" id="GO:0005737">
    <property type="term" value="C:cytoplasm"/>
    <property type="evidence" value="ECO:0007669"/>
    <property type="project" value="UniProtKB-SubCell"/>
</dbReference>
<evidence type="ECO:0000313" key="15">
    <source>
        <dbReference type="EMBL" id="HII70088.1"/>
    </source>
</evidence>
<dbReference type="GO" id="GO:0003899">
    <property type="term" value="F:DNA-directed RNA polymerase activity"/>
    <property type="evidence" value="ECO:0007669"/>
    <property type="project" value="UniProtKB-EC"/>
</dbReference>
<dbReference type="Gene3D" id="3.90.1110.10">
    <property type="entry name" value="RNA polymerase Rpb2, domain 2"/>
    <property type="match status" value="1"/>
</dbReference>
<evidence type="ECO:0000256" key="10">
    <source>
        <dbReference type="ARBA" id="ARBA00048552"/>
    </source>
</evidence>
<proteinExistence type="inferred from homology"/>